<evidence type="ECO:0008006" key="3">
    <source>
        <dbReference type="Google" id="ProtNLM"/>
    </source>
</evidence>
<dbReference type="GO" id="GO:0005549">
    <property type="term" value="F:odorant binding"/>
    <property type="evidence" value="ECO:0007669"/>
    <property type="project" value="InterPro"/>
</dbReference>
<dbReference type="AlphaFoldDB" id="A0AAN9VTI0"/>
<protein>
    <recommendedName>
        <fullName evidence="3">Odorant binding protein</fullName>
    </recommendedName>
</protein>
<evidence type="ECO:0000313" key="1">
    <source>
        <dbReference type="EMBL" id="KAK7871135.1"/>
    </source>
</evidence>
<reference evidence="1 2" key="1">
    <citation type="submission" date="2024-03" db="EMBL/GenBank/DDBJ databases">
        <title>The genome assembly and annotation of the cricket Gryllus longicercus Weissman &amp; Gray.</title>
        <authorList>
            <person name="Szrajer S."/>
            <person name="Gray D."/>
            <person name="Ylla G."/>
        </authorList>
    </citation>
    <scope>NUCLEOTIDE SEQUENCE [LARGE SCALE GENOMIC DNA]</scope>
    <source>
        <strain evidence="1">DAG 2021-001</strain>
        <tissue evidence="1">Whole body minus gut</tissue>
    </source>
</reference>
<dbReference type="Proteomes" id="UP001378592">
    <property type="component" value="Unassembled WGS sequence"/>
</dbReference>
<proteinExistence type="predicted"/>
<gene>
    <name evidence="1" type="ORF">R5R35_013353</name>
</gene>
<accession>A0AAN9VTI0</accession>
<evidence type="ECO:0000313" key="2">
    <source>
        <dbReference type="Proteomes" id="UP001378592"/>
    </source>
</evidence>
<sequence length="70" mass="8070">MRDGRWTTVPAEKRLQVYHKAFADDVMRLEAADAVINLCHERADAKFKGRQGDGCDVAYDAIECFWRHTN</sequence>
<keyword evidence="2" id="KW-1185">Reference proteome</keyword>
<comment type="caution">
    <text evidence="1">The sequence shown here is derived from an EMBL/GenBank/DDBJ whole genome shotgun (WGS) entry which is preliminary data.</text>
</comment>
<dbReference type="SUPFAM" id="SSF47565">
    <property type="entry name" value="Insect pheromone/odorant-binding proteins"/>
    <property type="match status" value="1"/>
</dbReference>
<name>A0AAN9VTI0_9ORTH</name>
<organism evidence="1 2">
    <name type="scientific">Gryllus longicercus</name>
    <dbReference type="NCBI Taxonomy" id="2509291"/>
    <lineage>
        <taxon>Eukaryota</taxon>
        <taxon>Metazoa</taxon>
        <taxon>Ecdysozoa</taxon>
        <taxon>Arthropoda</taxon>
        <taxon>Hexapoda</taxon>
        <taxon>Insecta</taxon>
        <taxon>Pterygota</taxon>
        <taxon>Neoptera</taxon>
        <taxon>Polyneoptera</taxon>
        <taxon>Orthoptera</taxon>
        <taxon>Ensifera</taxon>
        <taxon>Gryllidea</taxon>
        <taxon>Grylloidea</taxon>
        <taxon>Gryllidae</taxon>
        <taxon>Gryllinae</taxon>
        <taxon>Gryllus</taxon>
    </lineage>
</organism>
<dbReference type="InterPro" id="IPR036728">
    <property type="entry name" value="PBP_GOBP_sf"/>
</dbReference>
<dbReference type="EMBL" id="JAZDUA010000044">
    <property type="protein sequence ID" value="KAK7871135.1"/>
    <property type="molecule type" value="Genomic_DNA"/>
</dbReference>